<dbReference type="InterPro" id="IPR001173">
    <property type="entry name" value="Glyco_trans_2-like"/>
</dbReference>
<dbReference type="CDD" id="cd04179">
    <property type="entry name" value="DPM_DPG-synthase_like"/>
    <property type="match status" value="1"/>
</dbReference>
<dbReference type="AlphaFoldDB" id="A0A1H6IKF1"/>
<protein>
    <submittedName>
        <fullName evidence="8">Predicted acyltransferase, LPLAT superfamily</fullName>
    </submittedName>
</protein>
<evidence type="ECO:0000313" key="9">
    <source>
        <dbReference type="Proteomes" id="UP000182983"/>
    </source>
</evidence>
<dbReference type="PANTHER" id="PTHR10859:SF91">
    <property type="entry name" value="DOLICHYL-PHOSPHATE BETA-GLUCOSYLTRANSFERASE"/>
    <property type="match status" value="1"/>
</dbReference>
<feature type="domain" description="Glycosyltransferase 2-like" evidence="7">
    <location>
        <begin position="5"/>
        <end position="145"/>
    </location>
</feature>
<sequence>MKPCALIPSRNHWTALPAIIATVRRAGLPILVIDDGSDEPAASALAALHDPDAGVTVTRLPVNQGKGVAVATGFRLAAASGFTHAVQIDADGQHDLDALPRLLAAAEADPDALVSGAPLYDDSIPTGRKIGRWITHLWVFVETLSFRISDSMCGFRVYPLAACLALLDREPVGRRMDFDTDIMVRLFWRGIAPVMVPVKVTYPPGNLSNFAIVADNLRISWMHTRLVTAMLWRLPTILLHRPPRPAAHWAGLGERGALWGLALVAAAYRLLGRRACAAAIAPIVLYFYLSGTEQRRASLDYLGRVLGRPARFADGFRHFRDFAGRALDAFAAWSGAIPPAAMEIATPETLAEAAATRRGALLVVSHHGNAELSRALMDPDLRARLTILVHTSHAENYNRLLARHHGDAPSRTIQVAEIGPDTAILLRERIEQGEWVAIAGDRVPVLSHGRVSRVPFLGAMAEFSHGPWLLAALLDCPVYLLFCRRIGDGRWSLSLEPFAQRIVLPRGRRTEALTEPAARYAARLEAECRAAPTQWYNFFSFWAGKTDR</sequence>
<dbReference type="OrthoDB" id="9808633at2"/>
<organism evidence="8 9">
    <name type="scientific">Magnetospirillum fulvum</name>
    <name type="common">Rhodospirillum fulvum</name>
    <dbReference type="NCBI Taxonomy" id="1082"/>
    <lineage>
        <taxon>Bacteria</taxon>
        <taxon>Pseudomonadati</taxon>
        <taxon>Pseudomonadota</taxon>
        <taxon>Alphaproteobacteria</taxon>
        <taxon>Rhodospirillales</taxon>
        <taxon>Rhodospirillaceae</taxon>
        <taxon>Magnetospirillum</taxon>
    </lineage>
</organism>
<dbReference type="Pfam" id="PF00535">
    <property type="entry name" value="Glycos_transf_2"/>
    <property type="match status" value="1"/>
</dbReference>
<comment type="subcellular location">
    <subcellularLocation>
        <location evidence="1">Cell inner membrane</location>
    </subcellularLocation>
</comment>
<gene>
    <name evidence="8" type="ORF">SAMN04244559_02658</name>
</gene>
<dbReference type="GO" id="GO:0006487">
    <property type="term" value="P:protein N-linked glycosylation"/>
    <property type="evidence" value="ECO:0007669"/>
    <property type="project" value="TreeGrafter"/>
</dbReference>
<evidence type="ECO:0000256" key="1">
    <source>
        <dbReference type="ARBA" id="ARBA00004533"/>
    </source>
</evidence>
<dbReference type="RefSeq" id="WP_074769351.1">
    <property type="nucleotide sequence ID" value="NZ_FNWO01000011.1"/>
</dbReference>
<evidence type="ECO:0000259" key="7">
    <source>
        <dbReference type="Pfam" id="PF00535"/>
    </source>
</evidence>
<dbReference type="PANTHER" id="PTHR10859">
    <property type="entry name" value="GLYCOSYL TRANSFERASE"/>
    <property type="match status" value="1"/>
</dbReference>
<evidence type="ECO:0000256" key="2">
    <source>
        <dbReference type="ARBA" id="ARBA00022475"/>
    </source>
</evidence>
<name>A0A1H6IKF1_MAGFU</name>
<keyword evidence="2" id="KW-1003">Cell membrane</keyword>
<dbReference type="GO" id="GO:0016746">
    <property type="term" value="F:acyltransferase activity"/>
    <property type="evidence" value="ECO:0007669"/>
    <property type="project" value="UniProtKB-KW"/>
</dbReference>
<proteinExistence type="predicted"/>
<evidence type="ECO:0000256" key="6">
    <source>
        <dbReference type="ARBA" id="ARBA00023315"/>
    </source>
</evidence>
<dbReference type="SUPFAM" id="SSF53448">
    <property type="entry name" value="Nucleotide-diphospho-sugar transferases"/>
    <property type="match status" value="1"/>
</dbReference>
<accession>A0A1H6IKF1</accession>
<dbReference type="Pfam" id="PF03279">
    <property type="entry name" value="Lip_A_acyltrans"/>
    <property type="match status" value="1"/>
</dbReference>
<dbReference type="InterPro" id="IPR004960">
    <property type="entry name" value="LipA_acyltrans"/>
</dbReference>
<keyword evidence="5" id="KW-0472">Membrane</keyword>
<evidence type="ECO:0000256" key="4">
    <source>
        <dbReference type="ARBA" id="ARBA00022679"/>
    </source>
</evidence>
<dbReference type="InterPro" id="IPR029044">
    <property type="entry name" value="Nucleotide-diphossugar_trans"/>
</dbReference>
<dbReference type="Proteomes" id="UP000182983">
    <property type="component" value="Unassembled WGS sequence"/>
</dbReference>
<keyword evidence="3" id="KW-0997">Cell inner membrane</keyword>
<dbReference type="Gene3D" id="3.90.550.10">
    <property type="entry name" value="Spore Coat Polysaccharide Biosynthesis Protein SpsA, Chain A"/>
    <property type="match status" value="1"/>
</dbReference>
<evidence type="ECO:0000313" key="8">
    <source>
        <dbReference type="EMBL" id="SEH49960.1"/>
    </source>
</evidence>
<keyword evidence="6 8" id="KW-0012">Acyltransferase</keyword>
<keyword evidence="4 8" id="KW-0808">Transferase</keyword>
<reference evidence="9" key="1">
    <citation type="submission" date="2016-10" db="EMBL/GenBank/DDBJ databases">
        <authorList>
            <person name="Varghese N."/>
            <person name="Submissions S."/>
        </authorList>
    </citation>
    <scope>NUCLEOTIDE SEQUENCE [LARGE SCALE GENOMIC DNA]</scope>
    <source>
        <strain evidence="9">DSM 13234</strain>
    </source>
</reference>
<evidence type="ECO:0000256" key="3">
    <source>
        <dbReference type="ARBA" id="ARBA00022519"/>
    </source>
</evidence>
<dbReference type="EMBL" id="FNWO01000011">
    <property type="protein sequence ID" value="SEH49960.1"/>
    <property type="molecule type" value="Genomic_DNA"/>
</dbReference>
<dbReference type="GO" id="GO:0005886">
    <property type="term" value="C:plasma membrane"/>
    <property type="evidence" value="ECO:0007669"/>
    <property type="project" value="UniProtKB-SubCell"/>
</dbReference>
<evidence type="ECO:0000256" key="5">
    <source>
        <dbReference type="ARBA" id="ARBA00023136"/>
    </source>
</evidence>
<keyword evidence="9" id="KW-1185">Reference proteome</keyword>
<dbReference type="GO" id="GO:0009247">
    <property type="term" value="P:glycolipid biosynthetic process"/>
    <property type="evidence" value="ECO:0007669"/>
    <property type="project" value="UniProtKB-ARBA"/>
</dbReference>
<dbReference type="CDD" id="cd07984">
    <property type="entry name" value="LPLAT_LABLAT-like"/>
    <property type="match status" value="1"/>
</dbReference>